<dbReference type="EMBL" id="CAJOBD010000167">
    <property type="protein sequence ID" value="CAF3601455.1"/>
    <property type="molecule type" value="Genomic_DNA"/>
</dbReference>
<protein>
    <recommendedName>
        <fullName evidence="6">RanBP2-type domain-containing protein</fullName>
    </recommendedName>
</protein>
<evidence type="ECO:0000313" key="5">
    <source>
        <dbReference type="Proteomes" id="UP000663864"/>
    </source>
</evidence>
<sequence length="328" mass="37668">MLRSTSNSSSNSNGPSDTEMYEFIPTINNEDNLNTIQHMESNVSHDTLTNQSHLRQIVLNARCPIILSQNTTPICSKLFRLKKKLKSTRNKLTNHNNNNNQEKNKGFIMVEKFNSDFILLPNDIIDQDVTRYIQYPLTISNTNNPLETQQSLFHSCTSPINDCLHNAFKNVSTQSNVECNLPVVDLLNIYNIQISETMSTQSSCSTNDLNHEYTGINRSLLNDSEYIRAQQLDLELLIMLEIDTSIEHSSLEEDPDDEVEFNRLYDELLRKNFNLKQELKTLQEFELINSPWLCRSCTVINEPYIKTSRDTCVVCESPSPFKCAILTE</sequence>
<reference evidence="3" key="1">
    <citation type="submission" date="2021-02" db="EMBL/GenBank/DDBJ databases">
        <authorList>
            <person name="Nowell W R."/>
        </authorList>
    </citation>
    <scope>NUCLEOTIDE SEQUENCE</scope>
</reference>
<evidence type="ECO:0000256" key="2">
    <source>
        <dbReference type="SAM" id="MobiDB-lite"/>
    </source>
</evidence>
<feature type="region of interest" description="Disordered" evidence="2">
    <location>
        <begin position="1"/>
        <end position="20"/>
    </location>
</feature>
<dbReference type="Proteomes" id="UP000663836">
    <property type="component" value="Unassembled WGS sequence"/>
</dbReference>
<accession>A0A814C7K1</accession>
<gene>
    <name evidence="4" type="ORF">JBS370_LOCUS3812</name>
    <name evidence="3" type="ORF">ZHD862_LOCUS9348</name>
</gene>
<evidence type="ECO:0000256" key="1">
    <source>
        <dbReference type="SAM" id="Coils"/>
    </source>
</evidence>
<feature type="coiled-coil region" evidence="1">
    <location>
        <begin position="78"/>
        <end position="105"/>
    </location>
</feature>
<feature type="compositionally biased region" description="Low complexity" evidence="2">
    <location>
        <begin position="1"/>
        <end position="13"/>
    </location>
</feature>
<comment type="caution">
    <text evidence="3">The sequence shown here is derived from an EMBL/GenBank/DDBJ whole genome shotgun (WGS) entry which is preliminary data.</text>
</comment>
<dbReference type="Proteomes" id="UP000663864">
    <property type="component" value="Unassembled WGS sequence"/>
</dbReference>
<organism evidence="3 5">
    <name type="scientific">Rotaria sordida</name>
    <dbReference type="NCBI Taxonomy" id="392033"/>
    <lineage>
        <taxon>Eukaryota</taxon>
        <taxon>Metazoa</taxon>
        <taxon>Spiralia</taxon>
        <taxon>Gnathifera</taxon>
        <taxon>Rotifera</taxon>
        <taxon>Eurotatoria</taxon>
        <taxon>Bdelloidea</taxon>
        <taxon>Philodinida</taxon>
        <taxon>Philodinidae</taxon>
        <taxon>Rotaria</taxon>
    </lineage>
</organism>
<keyword evidence="1" id="KW-0175">Coiled coil</keyword>
<dbReference type="EMBL" id="CAJNOT010000317">
    <property type="protein sequence ID" value="CAF0938771.1"/>
    <property type="molecule type" value="Genomic_DNA"/>
</dbReference>
<proteinExistence type="predicted"/>
<evidence type="ECO:0008006" key="6">
    <source>
        <dbReference type="Google" id="ProtNLM"/>
    </source>
</evidence>
<evidence type="ECO:0000313" key="3">
    <source>
        <dbReference type="EMBL" id="CAF0938771.1"/>
    </source>
</evidence>
<evidence type="ECO:0000313" key="4">
    <source>
        <dbReference type="EMBL" id="CAF3601455.1"/>
    </source>
</evidence>
<name>A0A814C7K1_9BILA</name>
<dbReference type="AlphaFoldDB" id="A0A814C7K1"/>